<organism evidence="1 2">
    <name type="scientific">Brumimicrobium oceani</name>
    <dbReference type="NCBI Taxonomy" id="2100725"/>
    <lineage>
        <taxon>Bacteria</taxon>
        <taxon>Pseudomonadati</taxon>
        <taxon>Bacteroidota</taxon>
        <taxon>Flavobacteriia</taxon>
        <taxon>Flavobacteriales</taxon>
        <taxon>Crocinitomicaceae</taxon>
        <taxon>Brumimicrobium</taxon>
    </lineage>
</organism>
<name>A0A2U2XCS9_9FLAO</name>
<accession>A0A2U2XCS9</accession>
<dbReference type="Proteomes" id="UP000245370">
    <property type="component" value="Unassembled WGS sequence"/>
</dbReference>
<evidence type="ECO:0000313" key="2">
    <source>
        <dbReference type="Proteomes" id="UP000245370"/>
    </source>
</evidence>
<comment type="caution">
    <text evidence="1">The sequence shown here is derived from an EMBL/GenBank/DDBJ whole genome shotgun (WGS) entry which is preliminary data.</text>
</comment>
<proteinExistence type="predicted"/>
<protein>
    <submittedName>
        <fullName evidence="1">Uncharacterized protein</fullName>
    </submittedName>
</protein>
<evidence type="ECO:0000313" key="1">
    <source>
        <dbReference type="EMBL" id="PWH85604.1"/>
    </source>
</evidence>
<sequence length="113" mass="12060">MGGMSLSLGSCNKKEDTIAKVKVLDTANAIVVGARVILYGTSTKVPVEPVIRRDTAFTNTSGIAIFNYNDVYQTGQAGVAVLDIDAKKDDLKGKGIIKIEQETENVATVFIQP</sequence>
<reference evidence="1 2" key="1">
    <citation type="submission" date="2018-05" db="EMBL/GenBank/DDBJ databases">
        <title>Brumimicrobium oceani sp. nov., isolated from coastal sediment.</title>
        <authorList>
            <person name="Kou Y."/>
        </authorList>
    </citation>
    <scope>NUCLEOTIDE SEQUENCE [LARGE SCALE GENOMIC DNA]</scope>
    <source>
        <strain evidence="1 2">C305</strain>
    </source>
</reference>
<reference evidence="1 2" key="2">
    <citation type="submission" date="2018-05" db="EMBL/GenBank/DDBJ databases">
        <authorList>
            <person name="Lanie J.A."/>
            <person name="Ng W.-L."/>
            <person name="Kazmierczak K.M."/>
            <person name="Andrzejewski T.M."/>
            <person name="Davidsen T.M."/>
            <person name="Wayne K.J."/>
            <person name="Tettelin H."/>
            <person name="Glass J.I."/>
            <person name="Rusch D."/>
            <person name="Podicherti R."/>
            <person name="Tsui H.-C.T."/>
            <person name="Winkler M.E."/>
        </authorList>
    </citation>
    <scope>NUCLEOTIDE SEQUENCE [LARGE SCALE GENOMIC DNA]</scope>
    <source>
        <strain evidence="1 2">C305</strain>
    </source>
</reference>
<dbReference type="EMBL" id="QFRJ01000005">
    <property type="protein sequence ID" value="PWH85604.1"/>
    <property type="molecule type" value="Genomic_DNA"/>
</dbReference>
<gene>
    <name evidence="1" type="ORF">DIT68_08170</name>
</gene>
<keyword evidence="2" id="KW-1185">Reference proteome</keyword>
<dbReference type="AlphaFoldDB" id="A0A2U2XCS9"/>